<dbReference type="Proteomes" id="UP001314635">
    <property type="component" value="Unassembled WGS sequence"/>
</dbReference>
<reference evidence="2" key="1">
    <citation type="journal article" date="2021" name="ISME J.">
        <title>Evolutionary origin and ecological implication of a unique nif island in free-living Bradyrhizobium lineages.</title>
        <authorList>
            <person name="Tao J."/>
        </authorList>
    </citation>
    <scope>NUCLEOTIDE SEQUENCE [LARGE SCALE GENOMIC DNA]</scope>
    <source>
        <strain evidence="2">SZCCT0094</strain>
    </source>
</reference>
<organism evidence="1 2">
    <name type="scientific">Bradyrhizobium denitrificans</name>
    <dbReference type="NCBI Taxonomy" id="2734912"/>
    <lineage>
        <taxon>Bacteria</taxon>
        <taxon>Pseudomonadati</taxon>
        <taxon>Pseudomonadota</taxon>
        <taxon>Alphaproteobacteria</taxon>
        <taxon>Hyphomicrobiales</taxon>
        <taxon>Nitrobacteraceae</taxon>
        <taxon>Bradyrhizobium</taxon>
    </lineage>
</organism>
<keyword evidence="2" id="KW-1185">Reference proteome</keyword>
<sequence>MVVADELAAETVMIELRLSPIGAVGHSSRPNVVGASADQTAVAPNSGAQNERELFDLTAEFAAAQLCKGGKKRRAQRRG</sequence>
<gene>
    <name evidence="1" type="ORF">JQ619_20855</name>
</gene>
<comment type="caution">
    <text evidence="1">The sequence shown here is derived from an EMBL/GenBank/DDBJ whole genome shotgun (WGS) entry which is preliminary data.</text>
</comment>
<dbReference type="EMBL" id="JAFCLK010000019">
    <property type="protein sequence ID" value="MBR1138222.1"/>
    <property type="molecule type" value="Genomic_DNA"/>
</dbReference>
<dbReference type="RefSeq" id="WP_168167851.1">
    <property type="nucleotide sequence ID" value="NZ_JABFDP010000037.1"/>
</dbReference>
<evidence type="ECO:0000313" key="2">
    <source>
        <dbReference type="Proteomes" id="UP001314635"/>
    </source>
</evidence>
<proteinExistence type="predicted"/>
<evidence type="ECO:0008006" key="3">
    <source>
        <dbReference type="Google" id="ProtNLM"/>
    </source>
</evidence>
<protein>
    <recommendedName>
        <fullName evidence="3">Transposase</fullName>
    </recommendedName>
</protein>
<evidence type="ECO:0000313" key="1">
    <source>
        <dbReference type="EMBL" id="MBR1138222.1"/>
    </source>
</evidence>
<accession>A0ABS5GA66</accession>
<name>A0ABS5GA66_9BRAD</name>